<dbReference type="EMBL" id="AB526860">
    <property type="protein sequence ID" value="BAI48014.1"/>
    <property type="molecule type" value="mRNA"/>
</dbReference>
<evidence type="ECO:0000313" key="2">
    <source>
        <dbReference type="EMBL" id="BAI48014.1"/>
    </source>
</evidence>
<evidence type="ECO:0000256" key="1">
    <source>
        <dbReference type="SAM" id="MobiDB-lite"/>
    </source>
</evidence>
<gene>
    <name evidence="2" type="primary">TpSCOP</name>
</gene>
<organism evidence="2">
    <name type="scientific">Theileria parva</name>
    <name type="common">East coast fever infection agent</name>
    <dbReference type="NCBI Taxonomy" id="5875"/>
    <lineage>
        <taxon>Eukaryota</taxon>
        <taxon>Sar</taxon>
        <taxon>Alveolata</taxon>
        <taxon>Apicomplexa</taxon>
        <taxon>Aconoidasida</taxon>
        <taxon>Piroplasmida</taxon>
        <taxon>Theileriidae</taxon>
        <taxon>Theileria</taxon>
    </lineage>
</organism>
<dbReference type="AlphaFoldDB" id="D0G0A4"/>
<proteinExistence type="evidence at transcript level"/>
<protein>
    <submittedName>
        <fullName evidence="2">Schizont-derived protein TpSCOP</fullName>
    </submittedName>
</protein>
<sequence>MNTFTYLFAIFGIFGLNFTYSKTFNFFEPDDSLGKMEVHEHRGLRVYFFNPLYDSGVDKVVVGNQNIWAARPGQKLTRLVGFFRCMGFGLSHVSYFNSNGDNKELLLGYSHGSDFLEVVDKEKFYNKLLSYTNKEDKYNPEIPAHPVLHELEHLLSPKEEEVPKESVPEKERVEVPVGEHAEL</sequence>
<accession>D0G0A4</accession>
<feature type="region of interest" description="Disordered" evidence="1">
    <location>
        <begin position="158"/>
        <end position="183"/>
    </location>
</feature>
<dbReference type="VEuPathDB" id="PiroplasmaDB:TpMuguga_03g00151"/>
<reference evidence="2" key="1">
    <citation type="journal article" date="2010" name="Mol. Biochem. Parasitol.">
        <title>A schizont-derived protein, TpSCOP, is involved in the activation of NF-kappaB in Theileria parva-infected lymphocytes.</title>
        <authorList>
            <person name="Hayashida K."/>
            <person name="Hattori M."/>
            <person name="Nakao R."/>
            <person name="Tanaka Y."/>
            <person name="Kim J.-Y."/>
            <person name="Inoue N."/>
            <person name="Nene V."/>
            <person name="Sugimoto C."/>
        </authorList>
    </citation>
    <scope>NUCLEOTIDE SEQUENCE</scope>
</reference>
<name>D0G0A4_THEPA</name>